<dbReference type="PANTHER" id="PTHR11434:SF21">
    <property type="entry name" value="NADH DEHYDROGENASE SUBUNIT 4L-RELATED"/>
    <property type="match status" value="1"/>
</dbReference>
<keyword evidence="12" id="KW-0560">Oxidoreductase</keyword>
<dbReference type="FunFam" id="1.10.287.3510:FF:000001">
    <property type="entry name" value="NADH-quinone oxidoreductase subunit K"/>
    <property type="match status" value="1"/>
</dbReference>
<dbReference type="Gene3D" id="1.10.287.3510">
    <property type="match status" value="1"/>
</dbReference>
<proteinExistence type="inferred from homology"/>
<evidence type="ECO:0000256" key="1">
    <source>
        <dbReference type="ARBA" id="ARBA00002378"/>
    </source>
</evidence>
<evidence type="ECO:0000313" key="13">
    <source>
        <dbReference type="Proteomes" id="UP000326944"/>
    </source>
</evidence>
<evidence type="ECO:0000256" key="10">
    <source>
        <dbReference type="ARBA" id="ARBA00023136"/>
    </source>
</evidence>
<evidence type="ECO:0000256" key="7">
    <source>
        <dbReference type="ARBA" id="ARBA00022967"/>
    </source>
</evidence>
<dbReference type="GO" id="GO:0048038">
    <property type="term" value="F:quinone binding"/>
    <property type="evidence" value="ECO:0007669"/>
    <property type="project" value="UniProtKB-KW"/>
</dbReference>
<evidence type="ECO:0000256" key="9">
    <source>
        <dbReference type="ARBA" id="ARBA00023027"/>
    </source>
</evidence>
<keyword evidence="7 11" id="KW-1278">Translocase</keyword>
<dbReference type="InterPro" id="IPR039428">
    <property type="entry name" value="NUOK/Mnh_C1-like"/>
</dbReference>
<keyword evidence="11" id="KW-0830">Ubiquinone</keyword>
<evidence type="ECO:0000313" key="12">
    <source>
        <dbReference type="EMBL" id="QFR50111.1"/>
    </source>
</evidence>
<dbReference type="EC" id="7.1.1.-" evidence="11"/>
<comment type="subunit">
    <text evidence="11">NDH-1 is composed of 14 different subunits. Subunits NuoA, H, J, K, L, M, N constitute the membrane sector of the complex.</text>
</comment>
<dbReference type="Pfam" id="PF00420">
    <property type="entry name" value="Oxidored_q2"/>
    <property type="match status" value="1"/>
</dbReference>
<dbReference type="NCBIfam" id="NF004323">
    <property type="entry name" value="PRK05715.1-5"/>
    <property type="match status" value="1"/>
</dbReference>
<dbReference type="HAMAP" id="MF_01456">
    <property type="entry name" value="NDH1_NuoK"/>
    <property type="match status" value="1"/>
</dbReference>
<protein>
    <recommendedName>
        <fullName evidence="11">NADH-quinone oxidoreductase subunit K</fullName>
        <ecNumber evidence="11">7.1.1.-</ecNumber>
    </recommendedName>
    <alternativeName>
        <fullName evidence="11">NADH dehydrogenase I subunit K</fullName>
    </alternativeName>
    <alternativeName>
        <fullName evidence="11">NDH-1 subunit K</fullName>
    </alternativeName>
</protein>
<dbReference type="InterPro" id="IPR001133">
    <property type="entry name" value="NADH_UbQ_OxRdtase_chain4L/K"/>
</dbReference>
<keyword evidence="11" id="KW-1003">Cell membrane</keyword>
<dbReference type="GO" id="GO:0042773">
    <property type="term" value="P:ATP synthesis coupled electron transport"/>
    <property type="evidence" value="ECO:0007669"/>
    <property type="project" value="InterPro"/>
</dbReference>
<dbReference type="KEGG" id="sulg:FJR48_10385"/>
<dbReference type="NCBIfam" id="NF004321">
    <property type="entry name" value="PRK05715.1-3"/>
    <property type="match status" value="1"/>
</dbReference>
<comment type="function">
    <text evidence="1 11">NDH-1 shuttles electrons from NADH, via FMN and iron-sulfur (Fe-S) centers, to quinones in the respiratory chain. The immediate electron acceptor for the enzyme in this species is believed to be ubiquinone. Couples the redox reaction to proton translocation (for every two electrons transferred, four hydrogen ions are translocated across the cytoplasmic membrane), and thus conserves the redox energy in a proton gradient.</text>
</comment>
<evidence type="ECO:0000256" key="3">
    <source>
        <dbReference type="ARBA" id="ARBA00010519"/>
    </source>
</evidence>
<dbReference type="AlphaFoldDB" id="A0A5P8P3C2"/>
<keyword evidence="6 11" id="KW-0874">Quinone</keyword>
<comment type="similarity">
    <text evidence="3 11">Belongs to the complex I subunit 4L family.</text>
</comment>
<keyword evidence="13" id="KW-1185">Reference proteome</keyword>
<keyword evidence="10 11" id="KW-0472">Membrane</keyword>
<feature type="transmembrane region" description="Helical" evidence="11">
    <location>
        <begin position="62"/>
        <end position="85"/>
    </location>
</feature>
<comment type="subcellular location">
    <subcellularLocation>
        <location evidence="11">Cell membrane</location>
        <topology evidence="11">Multi-pass membrane protein</topology>
    </subcellularLocation>
    <subcellularLocation>
        <location evidence="2">Membrane</location>
        <topology evidence="2">Multi-pass membrane protein</topology>
    </subcellularLocation>
</comment>
<evidence type="ECO:0000256" key="4">
    <source>
        <dbReference type="ARBA" id="ARBA00022448"/>
    </source>
</evidence>
<dbReference type="GO" id="GO:0050136">
    <property type="term" value="F:NADH dehydrogenase (quinone) (non-electrogenic) activity"/>
    <property type="evidence" value="ECO:0007669"/>
    <property type="project" value="UniProtKB-UniRule"/>
</dbReference>
<name>A0A5P8P3C2_9BACT</name>
<keyword evidence="9 11" id="KW-0520">NAD</keyword>
<dbReference type="OrthoDB" id="9810120at2"/>
<organism evidence="12 13">
    <name type="scientific">Sulfurimonas lithotrophica</name>
    <dbReference type="NCBI Taxonomy" id="2590022"/>
    <lineage>
        <taxon>Bacteria</taxon>
        <taxon>Pseudomonadati</taxon>
        <taxon>Campylobacterota</taxon>
        <taxon>Epsilonproteobacteria</taxon>
        <taxon>Campylobacterales</taxon>
        <taxon>Sulfurimonadaceae</taxon>
        <taxon>Sulfurimonas</taxon>
    </lineage>
</organism>
<gene>
    <name evidence="11 12" type="primary">nuoK</name>
    <name evidence="12" type="ORF">FJR48_10385</name>
</gene>
<keyword evidence="4 11" id="KW-0813">Transport</keyword>
<evidence type="ECO:0000256" key="6">
    <source>
        <dbReference type="ARBA" id="ARBA00022719"/>
    </source>
</evidence>
<evidence type="ECO:0000256" key="5">
    <source>
        <dbReference type="ARBA" id="ARBA00022692"/>
    </source>
</evidence>
<reference evidence="12 13" key="1">
    <citation type="submission" date="2019-09" db="EMBL/GenBank/DDBJ databases">
        <title>Sulfurimonas gotlandica sp. nov., a chemoautotrophic and psychrotolerant epsilonproteobacterium isolated from a pelagic redoxcline, and an emended description of the genus Sulfurimonas.</title>
        <authorList>
            <person name="Wang S."/>
            <person name="Jiang L."/>
            <person name="Shao S."/>
        </authorList>
    </citation>
    <scope>NUCLEOTIDE SEQUENCE [LARGE SCALE GENOMIC DNA]</scope>
    <source>
        <strain evidence="12 13">GYSZ_1</strain>
    </source>
</reference>
<dbReference type="PANTHER" id="PTHR11434">
    <property type="entry name" value="NADH-UBIQUINONE OXIDOREDUCTASE SUBUNIT ND4L"/>
    <property type="match status" value="1"/>
</dbReference>
<evidence type="ECO:0000256" key="2">
    <source>
        <dbReference type="ARBA" id="ARBA00004141"/>
    </source>
</evidence>
<dbReference type="GO" id="GO:0030964">
    <property type="term" value="C:NADH dehydrogenase complex"/>
    <property type="evidence" value="ECO:0007669"/>
    <property type="project" value="TreeGrafter"/>
</dbReference>
<evidence type="ECO:0000256" key="8">
    <source>
        <dbReference type="ARBA" id="ARBA00022989"/>
    </source>
</evidence>
<dbReference type="NCBIfam" id="NF004320">
    <property type="entry name" value="PRK05715.1-2"/>
    <property type="match status" value="1"/>
</dbReference>
<accession>A0A5P8P3C2</accession>
<sequence>MIEIGLNHYLVLSTILFAIGLVGVMKRKNLLMLFFATEILLNSVNISFAAISHYYGDLTGQMFAFFVIAIAASEVAVGLGLLIVWHKRYNNIDLDFMTRMKG</sequence>
<keyword evidence="5 11" id="KW-0812">Transmembrane</keyword>
<dbReference type="Proteomes" id="UP000326944">
    <property type="component" value="Chromosome"/>
</dbReference>
<feature type="transmembrane region" description="Helical" evidence="11">
    <location>
        <begin position="6"/>
        <end position="24"/>
    </location>
</feature>
<evidence type="ECO:0000256" key="11">
    <source>
        <dbReference type="HAMAP-Rule" id="MF_01456"/>
    </source>
</evidence>
<dbReference type="EMBL" id="CP043617">
    <property type="protein sequence ID" value="QFR50111.1"/>
    <property type="molecule type" value="Genomic_DNA"/>
</dbReference>
<dbReference type="RefSeq" id="WP_152308059.1">
    <property type="nucleotide sequence ID" value="NZ_CP043617.1"/>
</dbReference>
<comment type="catalytic activity">
    <reaction evidence="11">
        <text>a quinone + NADH + 5 H(+)(in) = a quinol + NAD(+) + 4 H(+)(out)</text>
        <dbReference type="Rhea" id="RHEA:57888"/>
        <dbReference type="ChEBI" id="CHEBI:15378"/>
        <dbReference type="ChEBI" id="CHEBI:24646"/>
        <dbReference type="ChEBI" id="CHEBI:57540"/>
        <dbReference type="ChEBI" id="CHEBI:57945"/>
        <dbReference type="ChEBI" id="CHEBI:132124"/>
    </reaction>
</comment>
<dbReference type="GO" id="GO:0005886">
    <property type="term" value="C:plasma membrane"/>
    <property type="evidence" value="ECO:0007669"/>
    <property type="project" value="UniProtKB-SubCell"/>
</dbReference>
<keyword evidence="8 11" id="KW-1133">Transmembrane helix</keyword>
<feature type="transmembrane region" description="Helical" evidence="11">
    <location>
        <begin position="31"/>
        <end position="56"/>
    </location>
</feature>